<dbReference type="EMBL" id="JARKIE010000056">
    <property type="protein sequence ID" value="KAJ7691712.1"/>
    <property type="molecule type" value="Genomic_DNA"/>
</dbReference>
<evidence type="ECO:0000313" key="2">
    <source>
        <dbReference type="EMBL" id="KAJ7691712.1"/>
    </source>
</evidence>
<name>A0AAD7GHX4_MYCRO</name>
<protein>
    <submittedName>
        <fullName evidence="2">Uncharacterized protein</fullName>
    </submittedName>
</protein>
<dbReference type="AlphaFoldDB" id="A0AAD7GHX4"/>
<feature type="region of interest" description="Disordered" evidence="1">
    <location>
        <begin position="25"/>
        <end position="49"/>
    </location>
</feature>
<organism evidence="2 3">
    <name type="scientific">Mycena rosella</name>
    <name type="common">Pink bonnet</name>
    <name type="synonym">Agaricus rosellus</name>
    <dbReference type="NCBI Taxonomy" id="1033263"/>
    <lineage>
        <taxon>Eukaryota</taxon>
        <taxon>Fungi</taxon>
        <taxon>Dikarya</taxon>
        <taxon>Basidiomycota</taxon>
        <taxon>Agaricomycotina</taxon>
        <taxon>Agaricomycetes</taxon>
        <taxon>Agaricomycetidae</taxon>
        <taxon>Agaricales</taxon>
        <taxon>Marasmiineae</taxon>
        <taxon>Mycenaceae</taxon>
        <taxon>Mycena</taxon>
    </lineage>
</organism>
<reference evidence="2" key="1">
    <citation type="submission" date="2023-03" db="EMBL/GenBank/DDBJ databases">
        <title>Massive genome expansion in bonnet fungi (Mycena s.s.) driven by repeated elements and novel gene families across ecological guilds.</title>
        <authorList>
            <consortium name="Lawrence Berkeley National Laboratory"/>
            <person name="Harder C.B."/>
            <person name="Miyauchi S."/>
            <person name="Viragh M."/>
            <person name="Kuo A."/>
            <person name="Thoen E."/>
            <person name="Andreopoulos B."/>
            <person name="Lu D."/>
            <person name="Skrede I."/>
            <person name="Drula E."/>
            <person name="Henrissat B."/>
            <person name="Morin E."/>
            <person name="Kohler A."/>
            <person name="Barry K."/>
            <person name="LaButti K."/>
            <person name="Morin E."/>
            <person name="Salamov A."/>
            <person name="Lipzen A."/>
            <person name="Mereny Z."/>
            <person name="Hegedus B."/>
            <person name="Baldrian P."/>
            <person name="Stursova M."/>
            <person name="Weitz H."/>
            <person name="Taylor A."/>
            <person name="Grigoriev I.V."/>
            <person name="Nagy L.G."/>
            <person name="Martin F."/>
            <person name="Kauserud H."/>
        </authorList>
    </citation>
    <scope>NUCLEOTIDE SEQUENCE</scope>
    <source>
        <strain evidence="2">CBHHK067</strain>
    </source>
</reference>
<evidence type="ECO:0000313" key="3">
    <source>
        <dbReference type="Proteomes" id="UP001221757"/>
    </source>
</evidence>
<proteinExistence type="predicted"/>
<keyword evidence="3" id="KW-1185">Reference proteome</keyword>
<dbReference type="Proteomes" id="UP001221757">
    <property type="component" value="Unassembled WGS sequence"/>
</dbReference>
<comment type="caution">
    <text evidence="2">The sequence shown here is derived from an EMBL/GenBank/DDBJ whole genome shotgun (WGS) entry which is preliminary data.</text>
</comment>
<accession>A0AAD7GHX4</accession>
<gene>
    <name evidence="2" type="ORF">B0H17DRAFT_1133523</name>
</gene>
<feature type="compositionally biased region" description="Basic and acidic residues" evidence="1">
    <location>
        <begin position="29"/>
        <end position="43"/>
    </location>
</feature>
<sequence>MAPEIPAFLAKPALTFKGHLKPLSRRRLERNNNRAERREKGEDGISDNEANELTPFLMVVPSGEKPIPGDATNTAPQPIVPSHTLTKLLFDDTVAEKNSFRPTIIAFRRLSIRWPRTGFLALDVVFAGVARTYPSSNFKMVKRRDD</sequence>
<evidence type="ECO:0000256" key="1">
    <source>
        <dbReference type="SAM" id="MobiDB-lite"/>
    </source>
</evidence>